<comment type="subcellular location">
    <subcellularLocation>
        <location evidence="12">Cytoplasm</location>
    </subcellularLocation>
</comment>
<dbReference type="Proteomes" id="UP000046784">
    <property type="component" value="Unassembled WGS sequence"/>
</dbReference>
<dbReference type="GO" id="GO:0016618">
    <property type="term" value="F:hydroxypyruvate reductase [NAD(P)H] activity"/>
    <property type="evidence" value="ECO:0007669"/>
    <property type="project" value="UniProtKB-UniRule"/>
</dbReference>
<reference evidence="15 16" key="1">
    <citation type="submission" date="2015-03" db="EMBL/GenBank/DDBJ databases">
        <authorList>
            <consortium name="Pathogen Informatics"/>
            <person name="Murphy D."/>
        </authorList>
    </citation>
    <scope>NUCLEOTIDE SEQUENCE [LARGE SCALE GENOMIC DNA]</scope>
    <source>
        <strain evidence="15 16">3400/83</strain>
    </source>
</reference>
<feature type="domain" description="D-isomer specific 2-hydroxyacid dehydrogenase NAD-binding" evidence="14">
    <location>
        <begin position="133"/>
        <end position="312"/>
    </location>
</feature>
<dbReference type="EC" id="1.1.1.81" evidence="10 12"/>
<keyword evidence="1 12" id="KW-0963">Cytoplasm</keyword>
<dbReference type="AlphaFoldDB" id="A0AAI9ERD9"/>
<dbReference type="Pfam" id="PF02826">
    <property type="entry name" value="2-Hacid_dh_C"/>
    <property type="match status" value="1"/>
</dbReference>
<evidence type="ECO:0000256" key="7">
    <source>
        <dbReference type="ARBA" id="ARBA00052769"/>
    </source>
</evidence>
<evidence type="ECO:0000313" key="15">
    <source>
        <dbReference type="EMBL" id="CFR15599.1"/>
    </source>
</evidence>
<dbReference type="InterPro" id="IPR050223">
    <property type="entry name" value="D-isomer_2-hydroxyacid_DH"/>
</dbReference>
<proteinExistence type="inferred from homology"/>
<feature type="active site" description="Proton donor" evidence="12">
    <location>
        <position position="310"/>
    </location>
</feature>
<evidence type="ECO:0000256" key="12">
    <source>
        <dbReference type="HAMAP-Rule" id="MF_01667"/>
    </source>
</evidence>
<dbReference type="EMBL" id="CGCB01000054">
    <property type="protein sequence ID" value="CFR15599.1"/>
    <property type="molecule type" value="Genomic_DNA"/>
</dbReference>
<dbReference type="PROSITE" id="PS00671">
    <property type="entry name" value="D_2_HYDROXYACID_DH_3"/>
    <property type="match status" value="1"/>
</dbReference>
<dbReference type="GO" id="GO:0005886">
    <property type="term" value="C:plasma membrane"/>
    <property type="evidence" value="ECO:0007669"/>
    <property type="project" value="UniProtKB-UniRule"/>
</dbReference>
<dbReference type="EC" id="1.1.1.79" evidence="9 12"/>
<dbReference type="InterPro" id="IPR006139">
    <property type="entry name" value="D-isomer_2_OHA_DH_cat_dom"/>
</dbReference>
<gene>
    <name evidence="15" type="primary">ghrB_2</name>
    <name evidence="12" type="synonym">ghrB</name>
    <name evidence="15" type="ORF">ERS008524_04341</name>
</gene>
<evidence type="ECO:0000256" key="9">
    <source>
        <dbReference type="ARBA" id="ARBA00066661"/>
    </source>
</evidence>
<evidence type="ECO:0000259" key="13">
    <source>
        <dbReference type="Pfam" id="PF00389"/>
    </source>
</evidence>
<dbReference type="FunFam" id="3.40.50.720:FF:000026">
    <property type="entry name" value="Glyoxylate/hydroxypyruvate reductase B"/>
    <property type="match status" value="1"/>
</dbReference>
<evidence type="ECO:0000259" key="14">
    <source>
        <dbReference type="Pfam" id="PF02826"/>
    </source>
</evidence>
<protein>
    <recommendedName>
        <fullName evidence="11 12">Glyoxylate/hydroxypyruvate reductase B</fullName>
        <ecNumber evidence="9 12">1.1.1.79</ecNumber>
        <ecNumber evidence="10 12">1.1.1.81</ecNumber>
    </recommendedName>
</protein>
<dbReference type="GO" id="GO:0030267">
    <property type="term" value="F:glyoxylate reductase (NADPH) activity"/>
    <property type="evidence" value="ECO:0007669"/>
    <property type="project" value="UniProtKB-UniRule"/>
</dbReference>
<comment type="catalytic activity">
    <reaction evidence="7 12">
        <text>glycolate + NADP(+) = glyoxylate + NADPH + H(+)</text>
        <dbReference type="Rhea" id="RHEA:10992"/>
        <dbReference type="ChEBI" id="CHEBI:15378"/>
        <dbReference type="ChEBI" id="CHEBI:29805"/>
        <dbReference type="ChEBI" id="CHEBI:36655"/>
        <dbReference type="ChEBI" id="CHEBI:57783"/>
        <dbReference type="ChEBI" id="CHEBI:58349"/>
        <dbReference type="EC" id="1.1.1.79"/>
    </reaction>
</comment>
<keyword evidence="3 12" id="KW-0560">Oxidoreductase</keyword>
<feature type="active site" evidence="12">
    <location>
        <position position="262"/>
    </location>
</feature>
<dbReference type="Gene3D" id="3.40.50.720">
    <property type="entry name" value="NAD(P)-binding Rossmann-like Domain"/>
    <property type="match status" value="2"/>
</dbReference>
<evidence type="ECO:0000256" key="1">
    <source>
        <dbReference type="ARBA" id="ARBA00022490"/>
    </source>
</evidence>
<dbReference type="InterPro" id="IPR006140">
    <property type="entry name" value="D-isomer_DH_NAD-bd"/>
</dbReference>
<sequence length="351" mass="38381">MLDHTDVFTVMLASDITSPNELEFAMKPSIVLYKSIPDDLHQRLAQHFTVNRFEGLTPDNQPELLSALAQAQGLIGSGGKIDSAFLQLAPRLRVASTISVGYDNFDVEALNQRGVALMHTPTVLTETVADTMMALMLSTARRVVELAERVKAGEWQESITDDWYGVDVHHKTIGILGMGRIGMALAQRAHFGFSMPVLYTSRRPHKEAETRFGARRCDLDTLLTEVDFLCITLPMTEQTYHMIGREQLAKMKSSAILINAGRGPVVDEQALIAALQDGTLHGAGLDVFEQEPLPVDSPLLALRNVVAVPHIGSATHETRYNMAACAVDNLIAALTGTVKENCVNPQVLQQA</sequence>
<evidence type="ECO:0000256" key="5">
    <source>
        <dbReference type="ARBA" id="ARBA00051801"/>
    </source>
</evidence>
<dbReference type="PANTHER" id="PTHR10996">
    <property type="entry name" value="2-HYDROXYACID DEHYDROGENASE-RELATED"/>
    <property type="match status" value="1"/>
</dbReference>
<comment type="similarity">
    <text evidence="8 12">Belongs to the D-isomer specific 2-hydroxyacid dehydrogenase family. GhrB subfamily.</text>
</comment>
<accession>A0AAI9ERD9</accession>
<dbReference type="SUPFAM" id="SSF52283">
    <property type="entry name" value="Formate/glycerate dehydrogenase catalytic domain-like"/>
    <property type="match status" value="1"/>
</dbReference>
<dbReference type="InterPro" id="IPR023756">
    <property type="entry name" value="Glyo/OHPyrv_Rdtase_B"/>
</dbReference>
<feature type="domain" description="D-isomer specific 2-hydroxyacid dehydrogenase catalytic" evidence="13">
    <location>
        <begin position="30"/>
        <end position="344"/>
    </location>
</feature>
<dbReference type="PROSITE" id="PS00065">
    <property type="entry name" value="D_2_HYDROXYACID_DH_1"/>
    <property type="match status" value="1"/>
</dbReference>
<keyword evidence="2 12" id="KW-0521">NADP</keyword>
<evidence type="ECO:0000256" key="6">
    <source>
        <dbReference type="ARBA" id="ARBA00052239"/>
    </source>
</evidence>
<dbReference type="InterPro" id="IPR029753">
    <property type="entry name" value="D-isomer_DH_CS"/>
</dbReference>
<dbReference type="GO" id="GO:0005829">
    <property type="term" value="C:cytosol"/>
    <property type="evidence" value="ECO:0007669"/>
    <property type="project" value="TreeGrafter"/>
</dbReference>
<evidence type="ECO:0000256" key="11">
    <source>
        <dbReference type="ARBA" id="ARBA00073362"/>
    </source>
</evidence>
<dbReference type="SUPFAM" id="SSF51735">
    <property type="entry name" value="NAD(P)-binding Rossmann-fold domains"/>
    <property type="match status" value="1"/>
</dbReference>
<evidence type="ECO:0000256" key="2">
    <source>
        <dbReference type="ARBA" id="ARBA00022857"/>
    </source>
</evidence>
<dbReference type="InterPro" id="IPR036291">
    <property type="entry name" value="NAD(P)-bd_dom_sf"/>
</dbReference>
<comment type="subunit">
    <text evidence="12">Homodimer.</text>
</comment>
<dbReference type="CDD" id="cd05301">
    <property type="entry name" value="GDH"/>
    <property type="match status" value="1"/>
</dbReference>
<dbReference type="NCBIfam" id="NF011938">
    <property type="entry name" value="PRK15409.1"/>
    <property type="match status" value="1"/>
</dbReference>
<evidence type="ECO:0000256" key="3">
    <source>
        <dbReference type="ARBA" id="ARBA00023002"/>
    </source>
</evidence>
<name>A0AAI9ERD9_YERFR</name>
<comment type="caution">
    <text evidence="15">The sequence shown here is derived from an EMBL/GenBank/DDBJ whole genome shotgun (WGS) entry which is preliminary data.</text>
</comment>
<dbReference type="InterPro" id="IPR029752">
    <property type="entry name" value="D-isomer_DH_CS1"/>
</dbReference>
<dbReference type="HAMAP" id="MF_01667">
    <property type="entry name" value="2_Hacid_dh_C_GhrB"/>
    <property type="match status" value="1"/>
</dbReference>
<dbReference type="Pfam" id="PF00389">
    <property type="entry name" value="2-Hacid_dh"/>
    <property type="match status" value="1"/>
</dbReference>
<keyword evidence="4 12" id="KW-0520">NAD</keyword>
<dbReference type="GO" id="GO:0051287">
    <property type="term" value="F:NAD binding"/>
    <property type="evidence" value="ECO:0007669"/>
    <property type="project" value="InterPro"/>
</dbReference>
<evidence type="ECO:0000256" key="8">
    <source>
        <dbReference type="ARBA" id="ARBA00061278"/>
    </source>
</evidence>
<evidence type="ECO:0000313" key="16">
    <source>
        <dbReference type="Proteomes" id="UP000046784"/>
    </source>
</evidence>
<organism evidence="15 16">
    <name type="scientific">Yersinia frederiksenii</name>
    <dbReference type="NCBI Taxonomy" id="29484"/>
    <lineage>
        <taxon>Bacteria</taxon>
        <taxon>Pseudomonadati</taxon>
        <taxon>Pseudomonadota</taxon>
        <taxon>Gammaproteobacteria</taxon>
        <taxon>Enterobacterales</taxon>
        <taxon>Yersiniaceae</taxon>
        <taxon>Yersinia</taxon>
    </lineage>
</organism>
<evidence type="ECO:0000256" key="4">
    <source>
        <dbReference type="ARBA" id="ARBA00023027"/>
    </source>
</evidence>
<dbReference type="PANTHER" id="PTHR10996:SF283">
    <property type="entry name" value="GLYOXYLATE_HYDROXYPYRUVATE REDUCTASE B"/>
    <property type="match status" value="1"/>
</dbReference>
<comment type="function">
    <text evidence="12">Catalyzes the NADPH-dependent reduction of glyoxylate and hydroxypyruvate into glycolate and glycerate, respectively.</text>
</comment>
<comment type="catalytic activity">
    <reaction evidence="5 12">
        <text>(R)-glycerate + NAD(+) = 3-hydroxypyruvate + NADH + H(+)</text>
        <dbReference type="Rhea" id="RHEA:17905"/>
        <dbReference type="ChEBI" id="CHEBI:15378"/>
        <dbReference type="ChEBI" id="CHEBI:16659"/>
        <dbReference type="ChEBI" id="CHEBI:17180"/>
        <dbReference type="ChEBI" id="CHEBI:57540"/>
        <dbReference type="ChEBI" id="CHEBI:57945"/>
        <dbReference type="EC" id="1.1.1.81"/>
    </reaction>
</comment>
<evidence type="ECO:0000256" key="10">
    <source>
        <dbReference type="ARBA" id="ARBA00066674"/>
    </source>
</evidence>
<comment type="catalytic activity">
    <reaction evidence="6 12">
        <text>(R)-glycerate + NADP(+) = 3-hydroxypyruvate + NADPH + H(+)</text>
        <dbReference type="Rhea" id="RHEA:18657"/>
        <dbReference type="ChEBI" id="CHEBI:15378"/>
        <dbReference type="ChEBI" id="CHEBI:16659"/>
        <dbReference type="ChEBI" id="CHEBI:17180"/>
        <dbReference type="ChEBI" id="CHEBI:57783"/>
        <dbReference type="ChEBI" id="CHEBI:58349"/>
        <dbReference type="EC" id="1.1.1.81"/>
    </reaction>
</comment>
<feature type="active site" evidence="12">
    <location>
        <position position="291"/>
    </location>
</feature>